<evidence type="ECO:0000313" key="1">
    <source>
        <dbReference type="EMBL" id="TRW94216.1"/>
    </source>
</evidence>
<comment type="caution">
    <text evidence="1">The sequence shown here is derived from an EMBL/GenBank/DDBJ whole genome shotgun (WGS) entry which is preliminary data.</text>
</comment>
<dbReference type="EMBL" id="RYFG02000100">
    <property type="protein sequence ID" value="TRW94216.1"/>
    <property type="molecule type" value="Genomic_DNA"/>
</dbReference>
<evidence type="ECO:0008006" key="3">
    <source>
        <dbReference type="Google" id="ProtNLM"/>
    </source>
</evidence>
<protein>
    <recommendedName>
        <fullName evidence="3">Metallothionein</fullName>
    </recommendedName>
</protein>
<sequence length="63" mass="6612">MATVTNNPTDQEDDITRCARPGCACKVEPGQAYCSTGCEEQPDDEACNCGHSDCMPEAKGGSL</sequence>
<proteinExistence type="predicted"/>
<dbReference type="RefSeq" id="WP_127029088.1">
    <property type="nucleotide sequence ID" value="NZ_RYFG02000100.1"/>
</dbReference>
<gene>
    <name evidence="1" type="ORF">EKO24_012255</name>
</gene>
<keyword evidence="2" id="KW-1185">Reference proteome</keyword>
<organism evidence="1 2">
    <name type="scientific">Candidatus Methylobacter oryzae</name>
    <dbReference type="NCBI Taxonomy" id="2497749"/>
    <lineage>
        <taxon>Bacteria</taxon>
        <taxon>Pseudomonadati</taxon>
        <taxon>Pseudomonadota</taxon>
        <taxon>Gammaproteobacteria</taxon>
        <taxon>Methylococcales</taxon>
        <taxon>Methylococcaceae</taxon>
        <taxon>Methylobacter</taxon>
    </lineage>
</organism>
<accession>A0ABY3C9A7</accession>
<name>A0ABY3C9A7_9GAMM</name>
<reference evidence="1 2" key="1">
    <citation type="journal article" date="2019" name="Antonie Van Leeuwenhoek">
        <title>Description of 'Ca. Methylobacter oryzae' KRF1, a novel species from the environmentally important Methylobacter clade 2.</title>
        <authorList>
            <person name="Khatri K."/>
            <person name="Mohite J.A."/>
            <person name="Pandit P.S."/>
            <person name="Bahulikar R."/>
            <person name="Rahalkar M.C."/>
        </authorList>
    </citation>
    <scope>NUCLEOTIDE SEQUENCE [LARGE SCALE GENOMIC DNA]</scope>
    <source>
        <strain evidence="1 2">KRF1</strain>
    </source>
</reference>
<evidence type="ECO:0000313" key="2">
    <source>
        <dbReference type="Proteomes" id="UP000733744"/>
    </source>
</evidence>
<dbReference type="Proteomes" id="UP000733744">
    <property type="component" value="Unassembled WGS sequence"/>
</dbReference>